<proteinExistence type="predicted"/>
<dbReference type="RefSeq" id="WP_066263073.1">
    <property type="nucleotide sequence ID" value="NZ_JARMAB010000032.1"/>
</dbReference>
<dbReference type="InterPro" id="IPR003754">
    <property type="entry name" value="4pyrrol_synth_uPrphyn_synth"/>
</dbReference>
<keyword evidence="3" id="KW-1185">Reference proteome</keyword>
<dbReference type="InterPro" id="IPR036108">
    <property type="entry name" value="4pyrrol_syn_uPrphyn_synt_sf"/>
</dbReference>
<dbReference type="InterPro" id="IPR039793">
    <property type="entry name" value="UROS/Hem4"/>
</dbReference>
<dbReference type="Gene3D" id="3.40.50.10090">
    <property type="match status" value="2"/>
</dbReference>
<dbReference type="NCBIfam" id="NF004584">
    <property type="entry name" value="PRK05928.2-1"/>
    <property type="match status" value="1"/>
</dbReference>
<dbReference type="CDD" id="cd06578">
    <property type="entry name" value="HemD"/>
    <property type="match status" value="1"/>
</dbReference>
<comment type="caution">
    <text evidence="2">The sequence shown here is derived from an EMBL/GenBank/DDBJ whole genome shotgun (WGS) entry which is preliminary data.</text>
</comment>
<dbReference type="Proteomes" id="UP001341444">
    <property type="component" value="Unassembled WGS sequence"/>
</dbReference>
<evidence type="ECO:0000313" key="2">
    <source>
        <dbReference type="EMBL" id="MED1205417.1"/>
    </source>
</evidence>
<accession>A0ABU6MLY6</accession>
<dbReference type="PANTHER" id="PTHR40082">
    <property type="entry name" value="BLR5956 PROTEIN"/>
    <property type="match status" value="1"/>
</dbReference>
<feature type="domain" description="Tetrapyrrole biosynthesis uroporphyrinogen III synthase" evidence="1">
    <location>
        <begin position="20"/>
        <end position="256"/>
    </location>
</feature>
<keyword evidence="2" id="KW-0456">Lyase</keyword>
<dbReference type="EMBL" id="JARMAB010000032">
    <property type="protein sequence ID" value="MED1205417.1"/>
    <property type="molecule type" value="Genomic_DNA"/>
</dbReference>
<dbReference type="GO" id="GO:0004852">
    <property type="term" value="F:uroporphyrinogen-III synthase activity"/>
    <property type="evidence" value="ECO:0007669"/>
    <property type="project" value="UniProtKB-EC"/>
</dbReference>
<dbReference type="EC" id="4.2.1.75" evidence="2"/>
<dbReference type="PANTHER" id="PTHR40082:SF1">
    <property type="entry name" value="BLR5956 PROTEIN"/>
    <property type="match status" value="1"/>
</dbReference>
<evidence type="ECO:0000259" key="1">
    <source>
        <dbReference type="Pfam" id="PF02602"/>
    </source>
</evidence>
<dbReference type="SUPFAM" id="SSF69618">
    <property type="entry name" value="HemD-like"/>
    <property type="match status" value="1"/>
</dbReference>
<evidence type="ECO:0000313" key="3">
    <source>
        <dbReference type="Proteomes" id="UP001341444"/>
    </source>
</evidence>
<dbReference type="Pfam" id="PF02602">
    <property type="entry name" value="HEM4"/>
    <property type="match status" value="1"/>
</dbReference>
<gene>
    <name evidence="2" type="ORF">P4T90_20405</name>
</gene>
<sequence>MKGLLNKKIAIAADRQSEAISVLVSKQGGSPLIYPIQGKWQLNKVICKENVLALIKGAFDWVVLTTGIGAKSLEEASIELDMRNEFFAALSKTKIAVRGSKTLNWLKESGLIPELISDDGTMESLIYLLAKQSYPQGKTLFMQLFDQDDLLLESSLANAGFNVYLSKPYWYEEPKQGILNELIEKIKSEKVDAVVFTSKTQVKNLFQKQEHALSLTSAFNGRVVAAAIGKITAYEVEKNGVKTCLQPQNAKMGEMIVRLSEHYNTLCTE</sequence>
<protein>
    <submittedName>
        <fullName evidence="2">Uroporphyrinogen-III synthase</fullName>
        <ecNumber evidence="2">4.2.1.75</ecNumber>
    </submittedName>
</protein>
<reference evidence="2 3" key="1">
    <citation type="submission" date="2023-03" db="EMBL/GenBank/DDBJ databases">
        <title>Bacillus Genome Sequencing.</title>
        <authorList>
            <person name="Dunlap C."/>
        </authorList>
    </citation>
    <scope>NUCLEOTIDE SEQUENCE [LARGE SCALE GENOMIC DNA]</scope>
    <source>
        <strain evidence="2 3">B-23453</strain>
    </source>
</reference>
<name>A0ABU6MLY6_9BACI</name>
<organism evidence="2 3">
    <name type="scientific">Heyndrickxia acidicola</name>
    <dbReference type="NCBI Taxonomy" id="209389"/>
    <lineage>
        <taxon>Bacteria</taxon>
        <taxon>Bacillati</taxon>
        <taxon>Bacillota</taxon>
        <taxon>Bacilli</taxon>
        <taxon>Bacillales</taxon>
        <taxon>Bacillaceae</taxon>
        <taxon>Heyndrickxia</taxon>
    </lineage>
</organism>